<sequence>MIRIDPASPLDPDVTRLIFASHALMDELFPAESNHHMMPEELAAPNVHFFAARRDGRTIGCGAVAEKDGYGEIKSVFVDPEARGSGAAQAIMRMLEDHARKLKLPLLRLETGDRLHAARKLYANMGFEERGPYGEYVLDPLSVYMEKRLAPAETRDPATEA</sequence>
<evidence type="ECO:0000313" key="4">
    <source>
        <dbReference type="EMBL" id="GGM01747.1"/>
    </source>
</evidence>
<dbReference type="Gene3D" id="3.40.630.30">
    <property type="match status" value="1"/>
</dbReference>
<name>A0A917WF67_9RHOB</name>
<dbReference type="Proteomes" id="UP000649829">
    <property type="component" value="Unassembled WGS sequence"/>
</dbReference>
<keyword evidence="1" id="KW-0808">Transferase</keyword>
<feature type="domain" description="N-acetyltransferase" evidence="3">
    <location>
        <begin position="2"/>
        <end position="150"/>
    </location>
</feature>
<dbReference type="PANTHER" id="PTHR43877">
    <property type="entry name" value="AMINOALKYLPHOSPHONATE N-ACETYLTRANSFERASE-RELATED-RELATED"/>
    <property type="match status" value="1"/>
</dbReference>
<dbReference type="RefSeq" id="WP_051630696.1">
    <property type="nucleotide sequence ID" value="NZ_BMLF01000002.1"/>
</dbReference>
<dbReference type="SUPFAM" id="SSF55729">
    <property type="entry name" value="Acyl-CoA N-acyltransferases (Nat)"/>
    <property type="match status" value="1"/>
</dbReference>
<dbReference type="PROSITE" id="PS51186">
    <property type="entry name" value="GNAT"/>
    <property type="match status" value="1"/>
</dbReference>
<keyword evidence="2" id="KW-0012">Acyltransferase</keyword>
<proteinExistence type="predicted"/>
<gene>
    <name evidence="4" type="ORF">GCM10011534_24440</name>
</gene>
<evidence type="ECO:0000256" key="1">
    <source>
        <dbReference type="ARBA" id="ARBA00022679"/>
    </source>
</evidence>
<protein>
    <submittedName>
        <fullName evidence="4">N-acetyltransferase</fullName>
    </submittedName>
</protein>
<dbReference type="InterPro" id="IPR050832">
    <property type="entry name" value="Bact_Acetyltransf"/>
</dbReference>
<reference evidence="4" key="2">
    <citation type="submission" date="2020-09" db="EMBL/GenBank/DDBJ databases">
        <authorList>
            <person name="Sun Q."/>
            <person name="Zhou Y."/>
        </authorList>
    </citation>
    <scope>NUCLEOTIDE SEQUENCE</scope>
    <source>
        <strain evidence="4">CGMCC 1.6293</strain>
    </source>
</reference>
<dbReference type="InterPro" id="IPR000182">
    <property type="entry name" value="GNAT_dom"/>
</dbReference>
<dbReference type="AlphaFoldDB" id="A0A917WF67"/>
<dbReference type="GO" id="GO:0016747">
    <property type="term" value="F:acyltransferase activity, transferring groups other than amino-acyl groups"/>
    <property type="evidence" value="ECO:0007669"/>
    <property type="project" value="InterPro"/>
</dbReference>
<evidence type="ECO:0000259" key="3">
    <source>
        <dbReference type="PROSITE" id="PS51186"/>
    </source>
</evidence>
<dbReference type="PANTHER" id="PTHR43877:SF2">
    <property type="entry name" value="AMINOALKYLPHOSPHONATE N-ACETYLTRANSFERASE-RELATED"/>
    <property type="match status" value="1"/>
</dbReference>
<comment type="caution">
    <text evidence="4">The sequence shown here is derived from an EMBL/GenBank/DDBJ whole genome shotgun (WGS) entry which is preliminary data.</text>
</comment>
<evidence type="ECO:0000256" key="2">
    <source>
        <dbReference type="ARBA" id="ARBA00023315"/>
    </source>
</evidence>
<reference evidence="4" key="1">
    <citation type="journal article" date="2014" name="Int. J. Syst. Evol. Microbiol.">
        <title>Complete genome sequence of Corynebacterium casei LMG S-19264T (=DSM 44701T), isolated from a smear-ripened cheese.</title>
        <authorList>
            <consortium name="US DOE Joint Genome Institute (JGI-PGF)"/>
            <person name="Walter F."/>
            <person name="Albersmeier A."/>
            <person name="Kalinowski J."/>
            <person name="Ruckert C."/>
        </authorList>
    </citation>
    <scope>NUCLEOTIDE SEQUENCE</scope>
    <source>
        <strain evidence="4">CGMCC 1.6293</strain>
    </source>
</reference>
<dbReference type="EMBL" id="BMLF01000002">
    <property type="protein sequence ID" value="GGM01747.1"/>
    <property type="molecule type" value="Genomic_DNA"/>
</dbReference>
<dbReference type="Pfam" id="PF00583">
    <property type="entry name" value="Acetyltransf_1"/>
    <property type="match status" value="1"/>
</dbReference>
<evidence type="ECO:0000313" key="5">
    <source>
        <dbReference type="Proteomes" id="UP000649829"/>
    </source>
</evidence>
<keyword evidence="5" id="KW-1185">Reference proteome</keyword>
<organism evidence="4 5">
    <name type="scientific">Pseudooceanicola nanhaiensis</name>
    <dbReference type="NCBI Taxonomy" id="375761"/>
    <lineage>
        <taxon>Bacteria</taxon>
        <taxon>Pseudomonadati</taxon>
        <taxon>Pseudomonadota</taxon>
        <taxon>Alphaproteobacteria</taxon>
        <taxon>Rhodobacterales</taxon>
        <taxon>Paracoccaceae</taxon>
        <taxon>Pseudooceanicola</taxon>
    </lineage>
</organism>
<accession>A0A917WF67</accession>
<dbReference type="InterPro" id="IPR016181">
    <property type="entry name" value="Acyl_CoA_acyltransferase"/>
</dbReference>
<dbReference type="CDD" id="cd04301">
    <property type="entry name" value="NAT_SF"/>
    <property type="match status" value="1"/>
</dbReference>